<sequence>MSIWFKEISIEDLEGSSINMDKHLEIEFYDIGTNYLCAKMPVNEKTKQPFGLLHGGASCVLAESVASFATALTLDLTKQIPVGLSLNANHLKSATSGFVYAKATSKHLGRTTSLWDVIVTNEVKEIVSSVVFTAFHKDIK</sequence>
<comment type="similarity">
    <text evidence="1">Belongs to the thioesterase PaaI family.</text>
</comment>
<proteinExistence type="inferred from homology"/>
<dbReference type="NCBIfam" id="TIGR00369">
    <property type="entry name" value="unchar_dom_1"/>
    <property type="match status" value="1"/>
</dbReference>
<comment type="caution">
    <text evidence="4">The sequence shown here is derived from an EMBL/GenBank/DDBJ whole genome shotgun (WGS) entry which is preliminary data.</text>
</comment>
<dbReference type="GO" id="GO:0061522">
    <property type="term" value="F:1,4-dihydroxy-2-naphthoyl-CoA thioesterase activity"/>
    <property type="evidence" value="ECO:0007669"/>
    <property type="project" value="TreeGrafter"/>
</dbReference>
<dbReference type="InterPro" id="IPR003736">
    <property type="entry name" value="PAAI_dom"/>
</dbReference>
<evidence type="ECO:0000313" key="4">
    <source>
        <dbReference type="EMBL" id="RCL38428.1"/>
    </source>
</evidence>
<protein>
    <submittedName>
        <fullName evidence="4">PaaI family thioesterase</fullName>
    </submittedName>
</protein>
<dbReference type="Pfam" id="PF03061">
    <property type="entry name" value="4HBT"/>
    <property type="match status" value="1"/>
</dbReference>
<dbReference type="AlphaFoldDB" id="A0A368BM90"/>
<name>A0A368BM90_9GAMM</name>
<dbReference type="CDD" id="cd03443">
    <property type="entry name" value="PaaI_thioesterase"/>
    <property type="match status" value="1"/>
</dbReference>
<dbReference type="PANTHER" id="PTHR43240:SF5">
    <property type="entry name" value="1,4-DIHYDROXY-2-NAPHTHOYL-COA THIOESTERASE 1"/>
    <property type="match status" value="1"/>
</dbReference>
<dbReference type="SUPFAM" id="SSF54637">
    <property type="entry name" value="Thioesterase/thiol ester dehydrase-isomerase"/>
    <property type="match status" value="1"/>
</dbReference>
<evidence type="ECO:0000256" key="1">
    <source>
        <dbReference type="ARBA" id="ARBA00008324"/>
    </source>
</evidence>
<accession>A0A368BM90</accession>
<dbReference type="InterPro" id="IPR029069">
    <property type="entry name" value="HotDog_dom_sf"/>
</dbReference>
<dbReference type="EMBL" id="QOPD01000003">
    <property type="protein sequence ID" value="RCL38428.1"/>
    <property type="molecule type" value="Genomic_DNA"/>
</dbReference>
<dbReference type="InterPro" id="IPR006683">
    <property type="entry name" value="Thioestr_dom"/>
</dbReference>
<dbReference type="GO" id="GO:0005829">
    <property type="term" value="C:cytosol"/>
    <property type="evidence" value="ECO:0007669"/>
    <property type="project" value="TreeGrafter"/>
</dbReference>
<dbReference type="PANTHER" id="PTHR43240">
    <property type="entry name" value="1,4-DIHYDROXY-2-NAPHTHOYL-COA THIOESTERASE 1"/>
    <property type="match status" value="1"/>
</dbReference>
<organism evidence="4 5">
    <name type="scientific">SAR86 cluster bacterium</name>
    <dbReference type="NCBI Taxonomy" id="2030880"/>
    <lineage>
        <taxon>Bacteria</taxon>
        <taxon>Pseudomonadati</taxon>
        <taxon>Pseudomonadota</taxon>
        <taxon>Gammaproteobacteria</taxon>
        <taxon>SAR86 cluster</taxon>
    </lineage>
</organism>
<keyword evidence="2" id="KW-0378">Hydrolase</keyword>
<reference evidence="4 5" key="1">
    <citation type="journal article" date="2018" name="Microbiome">
        <title>Fine metagenomic profile of the Mediterranean stratified and mixed water columns revealed by assembly and recruitment.</title>
        <authorList>
            <person name="Haro-Moreno J.M."/>
            <person name="Lopez-Perez M."/>
            <person name="De La Torre J.R."/>
            <person name="Picazo A."/>
            <person name="Camacho A."/>
            <person name="Rodriguez-Valera F."/>
        </authorList>
    </citation>
    <scope>NUCLEOTIDE SEQUENCE [LARGE SCALE GENOMIC DNA]</scope>
    <source>
        <strain evidence="4">MED-G83</strain>
    </source>
</reference>
<evidence type="ECO:0000256" key="2">
    <source>
        <dbReference type="ARBA" id="ARBA00022801"/>
    </source>
</evidence>
<feature type="domain" description="Thioesterase" evidence="3">
    <location>
        <begin position="50"/>
        <end position="123"/>
    </location>
</feature>
<dbReference type="Proteomes" id="UP000252147">
    <property type="component" value="Unassembled WGS sequence"/>
</dbReference>
<dbReference type="Gene3D" id="3.10.129.10">
    <property type="entry name" value="Hotdog Thioesterase"/>
    <property type="match status" value="1"/>
</dbReference>
<evidence type="ECO:0000259" key="3">
    <source>
        <dbReference type="Pfam" id="PF03061"/>
    </source>
</evidence>
<evidence type="ECO:0000313" key="5">
    <source>
        <dbReference type="Proteomes" id="UP000252147"/>
    </source>
</evidence>
<gene>
    <name evidence="4" type="ORF">DBW97_02695</name>
</gene>